<reference evidence="2 3" key="1">
    <citation type="submission" date="2020-03" db="EMBL/GenBank/DDBJ databases">
        <title>Draft Genome Sequence of Cudoniella acicularis.</title>
        <authorList>
            <person name="Buettner E."/>
            <person name="Kellner H."/>
        </authorList>
    </citation>
    <scope>NUCLEOTIDE SEQUENCE [LARGE SCALE GENOMIC DNA]</scope>
    <source>
        <strain evidence="2 3">DSM 108380</strain>
    </source>
</reference>
<organism evidence="2 3">
    <name type="scientific">Cudoniella acicularis</name>
    <dbReference type="NCBI Taxonomy" id="354080"/>
    <lineage>
        <taxon>Eukaryota</taxon>
        <taxon>Fungi</taxon>
        <taxon>Dikarya</taxon>
        <taxon>Ascomycota</taxon>
        <taxon>Pezizomycotina</taxon>
        <taxon>Leotiomycetes</taxon>
        <taxon>Helotiales</taxon>
        <taxon>Tricladiaceae</taxon>
        <taxon>Cudoniella</taxon>
    </lineage>
</organism>
<proteinExistence type="predicted"/>
<keyword evidence="3" id="KW-1185">Reference proteome</keyword>
<dbReference type="EMBL" id="JAAMPI010001562">
    <property type="protein sequence ID" value="KAF4624759.1"/>
    <property type="molecule type" value="Genomic_DNA"/>
</dbReference>
<comment type="caution">
    <text evidence="2">The sequence shown here is derived from an EMBL/GenBank/DDBJ whole genome shotgun (WGS) entry which is preliminary data.</text>
</comment>
<feature type="region of interest" description="Disordered" evidence="1">
    <location>
        <begin position="127"/>
        <end position="173"/>
    </location>
</feature>
<accession>A0A8H4R9N1</accession>
<name>A0A8H4R9N1_9HELO</name>
<evidence type="ECO:0000256" key="1">
    <source>
        <dbReference type="SAM" id="MobiDB-lite"/>
    </source>
</evidence>
<protein>
    <submittedName>
        <fullName evidence="2">Uncharacterized protein</fullName>
    </submittedName>
</protein>
<dbReference type="OrthoDB" id="5419251at2759"/>
<evidence type="ECO:0000313" key="3">
    <source>
        <dbReference type="Proteomes" id="UP000566819"/>
    </source>
</evidence>
<gene>
    <name evidence="2" type="ORF">G7Y89_g13413</name>
</gene>
<sequence length="258" mass="28971">MADQNTTIASIPSGYSTIAGILYAASATEQCNWDVVVWNRVAAAFNRPRWRGGWDEDEENGPNIQPNHLHRQLINALSRCITKHSRHPYQYCDTCKPETPHRPKIADWAVALHVLILMRSTKTSRVEALHSNTASQTETTPSNRGSLSEENGGESNEETPPASDENPEMAEEHRDDPVEIAIEVKIHGDSDKPGSGIYKVNYAKDWLHTTLNSEAIRSHLPKSTTLIAEIDEWPEFAPSNHQSREIIHIQREILGNTR</sequence>
<feature type="compositionally biased region" description="Polar residues" evidence="1">
    <location>
        <begin position="130"/>
        <end position="141"/>
    </location>
</feature>
<dbReference type="AlphaFoldDB" id="A0A8H4R9N1"/>
<dbReference type="Proteomes" id="UP000566819">
    <property type="component" value="Unassembled WGS sequence"/>
</dbReference>
<evidence type="ECO:0000313" key="2">
    <source>
        <dbReference type="EMBL" id="KAF4624759.1"/>
    </source>
</evidence>